<dbReference type="EMBL" id="JYDP01000075">
    <property type="protein sequence ID" value="KRZ09262.1"/>
    <property type="molecule type" value="Genomic_DNA"/>
</dbReference>
<reference evidence="1 2" key="1">
    <citation type="submission" date="2015-01" db="EMBL/GenBank/DDBJ databases">
        <title>Evolution of Trichinella species and genotypes.</title>
        <authorList>
            <person name="Korhonen P.K."/>
            <person name="Edoardo P."/>
            <person name="Giuseppe L.R."/>
            <person name="Gasser R.B."/>
        </authorList>
    </citation>
    <scope>NUCLEOTIDE SEQUENCE [LARGE SCALE GENOMIC DNA]</scope>
    <source>
        <strain evidence="1">ISS1029</strain>
    </source>
</reference>
<evidence type="ECO:0000313" key="1">
    <source>
        <dbReference type="EMBL" id="KRZ09262.1"/>
    </source>
</evidence>
<accession>A0A0V1HEV1</accession>
<sequence length="39" mass="4552">MQRPMEDRAIAHQRDGQSVREFAMEVAELRRKAGISEDH</sequence>
<protein>
    <recommendedName>
        <fullName evidence="3">Retrotransposon gag domain-containing protein</fullName>
    </recommendedName>
</protein>
<keyword evidence="2" id="KW-1185">Reference proteome</keyword>
<dbReference type="Proteomes" id="UP000055024">
    <property type="component" value="Unassembled WGS sequence"/>
</dbReference>
<name>A0A0V1HEV1_9BILA</name>
<organism evidence="1 2">
    <name type="scientific">Trichinella zimbabwensis</name>
    <dbReference type="NCBI Taxonomy" id="268475"/>
    <lineage>
        <taxon>Eukaryota</taxon>
        <taxon>Metazoa</taxon>
        <taxon>Ecdysozoa</taxon>
        <taxon>Nematoda</taxon>
        <taxon>Enoplea</taxon>
        <taxon>Dorylaimia</taxon>
        <taxon>Trichinellida</taxon>
        <taxon>Trichinellidae</taxon>
        <taxon>Trichinella</taxon>
    </lineage>
</organism>
<gene>
    <name evidence="1" type="ORF">T11_10262</name>
</gene>
<evidence type="ECO:0000313" key="2">
    <source>
        <dbReference type="Proteomes" id="UP000055024"/>
    </source>
</evidence>
<proteinExistence type="predicted"/>
<comment type="caution">
    <text evidence="1">The sequence shown here is derived from an EMBL/GenBank/DDBJ whole genome shotgun (WGS) entry which is preliminary data.</text>
</comment>
<dbReference type="AlphaFoldDB" id="A0A0V1HEV1"/>
<evidence type="ECO:0008006" key="3">
    <source>
        <dbReference type="Google" id="ProtNLM"/>
    </source>
</evidence>